<dbReference type="HOGENOM" id="CLU_2647288_0_0_0"/>
<accession>A4A091</accession>
<dbReference type="EMBL" id="AANZ01000027">
    <property type="protein sequence ID" value="EAQ77877.1"/>
    <property type="molecule type" value="Genomic_DNA"/>
</dbReference>
<organism evidence="1 2">
    <name type="scientific">Blastopirellula marina DSM 3645</name>
    <dbReference type="NCBI Taxonomy" id="314230"/>
    <lineage>
        <taxon>Bacteria</taxon>
        <taxon>Pseudomonadati</taxon>
        <taxon>Planctomycetota</taxon>
        <taxon>Planctomycetia</taxon>
        <taxon>Pirellulales</taxon>
        <taxon>Pirellulaceae</taxon>
        <taxon>Blastopirellula</taxon>
    </lineage>
</organism>
<dbReference type="RefSeq" id="WP_002654842.1">
    <property type="nucleotide sequence ID" value="NZ_CH672377.1"/>
</dbReference>
<evidence type="ECO:0000313" key="2">
    <source>
        <dbReference type="Proteomes" id="UP000004358"/>
    </source>
</evidence>
<evidence type="ECO:0000313" key="1">
    <source>
        <dbReference type="EMBL" id="EAQ77877.1"/>
    </source>
</evidence>
<dbReference type="AlphaFoldDB" id="A4A091"/>
<dbReference type="Proteomes" id="UP000004358">
    <property type="component" value="Unassembled WGS sequence"/>
</dbReference>
<name>A4A091_9BACT</name>
<proteinExistence type="predicted"/>
<comment type="caution">
    <text evidence="1">The sequence shown here is derived from an EMBL/GenBank/DDBJ whole genome shotgun (WGS) entry which is preliminary data.</text>
</comment>
<protein>
    <submittedName>
        <fullName evidence="1">Uncharacterized protein</fullName>
    </submittedName>
</protein>
<sequence length="76" mass="8509">MGRVSDLNEEQRKTLKAIISDFGGPTSTHYVLSVLRDALDHYKPGWELDSIADPQLRSDLDVCMVALEYADAENLD</sequence>
<gene>
    <name evidence="1" type="ORF">DSM3645_06234</name>
</gene>
<reference evidence="1 2" key="1">
    <citation type="submission" date="2006-02" db="EMBL/GenBank/DDBJ databases">
        <authorList>
            <person name="Amann R."/>
            <person name="Ferriera S."/>
            <person name="Johnson J."/>
            <person name="Kravitz S."/>
            <person name="Halpern A."/>
            <person name="Remington K."/>
            <person name="Beeson K."/>
            <person name="Tran B."/>
            <person name="Rogers Y.-H."/>
            <person name="Friedman R."/>
            <person name="Venter J.C."/>
        </authorList>
    </citation>
    <scope>NUCLEOTIDE SEQUENCE [LARGE SCALE GENOMIC DNA]</scope>
    <source>
        <strain evidence="1 2">DSM 3645</strain>
    </source>
</reference>